<gene>
    <name evidence="1" type="ORF">TCARB_1556</name>
</gene>
<name>A0A3G1A8G6_9CREN</name>
<dbReference type="STRING" id="697581.TCARB_1556"/>
<dbReference type="GeneID" id="16573131"/>
<dbReference type="KEGG" id="tcb:TCARB_1556"/>
<protein>
    <submittedName>
        <fullName evidence="1">Uncharacterized protein</fullName>
    </submittedName>
</protein>
<accession>A0A3G1A8G6</accession>
<proteinExistence type="predicted"/>
<dbReference type="GeneID" id="25406959"/>
<organism evidence="1 2">
    <name type="scientific">Thermofilum adornatum 1505</name>
    <dbReference type="NCBI Taxonomy" id="697581"/>
    <lineage>
        <taxon>Archaea</taxon>
        <taxon>Thermoproteota</taxon>
        <taxon>Thermoprotei</taxon>
        <taxon>Thermofilales</taxon>
        <taxon>Thermofilaceae</taxon>
        <taxon>Thermofilum</taxon>
    </lineage>
</organism>
<dbReference type="EMBL" id="CP007493">
    <property type="protein sequence ID" value="AJB42598.1"/>
    <property type="molecule type" value="Genomic_DNA"/>
</dbReference>
<evidence type="ECO:0000313" key="1">
    <source>
        <dbReference type="EMBL" id="AJB42598.1"/>
    </source>
</evidence>
<reference evidence="2" key="1">
    <citation type="book" date="2010" name="EXTREMOPHILES" publisher="0:0-0">
        <title>Complete genome sequences of ten hyperthermophilic archaea reveal their metabolic capabilities and possible ecological roles.</title>
        <editorList>
            <person name="?"/>
        </editorList>
        <authorList>
            <person name="Ravin N.V."/>
            <person name="Mardanov A.V."/>
            <person name="Bonch-Osmolovskaya E.A."/>
            <person name="Skryabin K.G."/>
        </authorList>
    </citation>
    <scope>NUCLEOTIDE SEQUENCE [LARGE SCALE GENOMIC DNA]</scope>
    <source>
        <strain evidence="2">1505</strain>
    </source>
</reference>
<dbReference type="Proteomes" id="UP000266720">
    <property type="component" value="Chromosome"/>
</dbReference>
<dbReference type="RefSeq" id="WP_020962173.1">
    <property type="nucleotide sequence ID" value="NZ_CP007493.1"/>
</dbReference>
<evidence type="ECO:0000313" key="2">
    <source>
        <dbReference type="Proteomes" id="UP000266720"/>
    </source>
</evidence>
<sequence>MGKISKGVTCSIKDCNEQAVRSISREEFEKSKSGLALKEDVKGRVYLCKKHYNEYKKAYRKNVWSLERFSR</sequence>
<dbReference type="AlphaFoldDB" id="A0A3G1A8G6"/>